<feature type="modified residue" description="N6-(pyridoxal phosphate)lysine" evidence="2 3">
    <location>
        <position position="35"/>
    </location>
</feature>
<comment type="caution">
    <text evidence="6">The sequence shown here is derived from an EMBL/GenBank/DDBJ whole genome shotgun (WGS) entry which is preliminary data.</text>
</comment>
<evidence type="ECO:0000256" key="3">
    <source>
        <dbReference type="PIRSR" id="PIRSR004848-1"/>
    </source>
</evidence>
<dbReference type="Pfam" id="PF01168">
    <property type="entry name" value="Ala_racemase_N"/>
    <property type="match status" value="1"/>
</dbReference>
<dbReference type="Proteomes" id="UP000178606">
    <property type="component" value="Unassembled WGS sequence"/>
</dbReference>
<reference evidence="6 7" key="1">
    <citation type="journal article" date="2016" name="Nat. Commun.">
        <title>Thousands of microbial genomes shed light on interconnected biogeochemical processes in an aquifer system.</title>
        <authorList>
            <person name="Anantharaman K."/>
            <person name="Brown C.T."/>
            <person name="Hug L.A."/>
            <person name="Sharon I."/>
            <person name="Castelle C.J."/>
            <person name="Probst A.J."/>
            <person name="Thomas B.C."/>
            <person name="Singh A."/>
            <person name="Wilkins M.J."/>
            <person name="Karaoz U."/>
            <person name="Brodie E.L."/>
            <person name="Williams K.H."/>
            <person name="Hubbard S.S."/>
            <person name="Banfield J.F."/>
        </authorList>
    </citation>
    <scope>NUCLEOTIDE SEQUENCE [LARGE SCALE GENOMIC DNA]</scope>
    <source>
        <strain evidence="7">RIFCSPLOWO2_12_FULL_64_10</strain>
    </source>
</reference>
<comment type="similarity">
    <text evidence="2 4">Belongs to the pyridoxal phosphate-binding protein YggS/PROSC family.</text>
</comment>
<dbReference type="HAMAP" id="MF_02087">
    <property type="entry name" value="PLP_homeostasis"/>
    <property type="match status" value="1"/>
</dbReference>
<evidence type="ECO:0000256" key="4">
    <source>
        <dbReference type="RuleBase" id="RU004514"/>
    </source>
</evidence>
<evidence type="ECO:0000256" key="1">
    <source>
        <dbReference type="ARBA" id="ARBA00022898"/>
    </source>
</evidence>
<gene>
    <name evidence="6" type="ORF">A3F84_00355</name>
</gene>
<evidence type="ECO:0000313" key="7">
    <source>
        <dbReference type="Proteomes" id="UP000178606"/>
    </source>
</evidence>
<dbReference type="CDD" id="cd00635">
    <property type="entry name" value="PLPDE_III_YBL036c_like"/>
    <property type="match status" value="1"/>
</dbReference>
<dbReference type="AlphaFoldDB" id="A0A1F6CCI6"/>
<protein>
    <recommendedName>
        <fullName evidence="2">Pyridoxal phosphate homeostasis protein</fullName>
        <shortName evidence="2">PLP homeostasis protein</shortName>
    </recommendedName>
</protein>
<comment type="cofactor">
    <cofactor evidence="3">
        <name>pyridoxal 5'-phosphate</name>
        <dbReference type="ChEBI" id="CHEBI:597326"/>
    </cofactor>
</comment>
<dbReference type="InterPro" id="IPR011078">
    <property type="entry name" value="PyrdxlP_homeostasis"/>
</dbReference>
<dbReference type="PANTHER" id="PTHR10146">
    <property type="entry name" value="PROLINE SYNTHETASE CO-TRANSCRIBED BACTERIAL HOMOLOG PROTEIN"/>
    <property type="match status" value="1"/>
</dbReference>
<dbReference type="PIRSF" id="PIRSF004848">
    <property type="entry name" value="YBL036c_PLPDEIII"/>
    <property type="match status" value="1"/>
</dbReference>
<dbReference type="InterPro" id="IPR029066">
    <property type="entry name" value="PLP-binding_barrel"/>
</dbReference>
<keyword evidence="1 2" id="KW-0663">Pyridoxal phosphate</keyword>
<comment type="function">
    <text evidence="2">Pyridoxal 5'-phosphate (PLP)-binding protein, which is involved in PLP homeostasis.</text>
</comment>
<dbReference type="GO" id="GO:0030170">
    <property type="term" value="F:pyridoxal phosphate binding"/>
    <property type="evidence" value="ECO:0007669"/>
    <property type="project" value="UniProtKB-UniRule"/>
</dbReference>
<evidence type="ECO:0000259" key="5">
    <source>
        <dbReference type="Pfam" id="PF01168"/>
    </source>
</evidence>
<dbReference type="FunFam" id="3.20.20.10:FF:000018">
    <property type="entry name" value="Pyridoxal phosphate homeostasis protein"/>
    <property type="match status" value="1"/>
</dbReference>
<proteinExistence type="inferred from homology"/>
<evidence type="ECO:0000256" key="2">
    <source>
        <dbReference type="HAMAP-Rule" id="MF_02087"/>
    </source>
</evidence>
<organism evidence="6 7">
    <name type="scientific">Handelsmanbacteria sp. (strain RIFCSPLOWO2_12_FULL_64_10)</name>
    <dbReference type="NCBI Taxonomy" id="1817868"/>
    <lineage>
        <taxon>Bacteria</taxon>
        <taxon>Candidatus Handelsmaniibacteriota</taxon>
    </lineage>
</organism>
<evidence type="ECO:0000313" key="6">
    <source>
        <dbReference type="EMBL" id="OGG46873.1"/>
    </source>
</evidence>
<feature type="domain" description="Alanine racemase N-terminal" evidence="5">
    <location>
        <begin position="14"/>
        <end position="228"/>
    </location>
</feature>
<dbReference type="Gene3D" id="3.20.20.10">
    <property type="entry name" value="Alanine racemase"/>
    <property type="match status" value="1"/>
</dbReference>
<sequence>MSIADRLKIVQGRMARAAERAGRRAEEVTLVAVSKTRTVAEVEEALRAGARVLGENRVQEAEEKHGVVSLPSLWHLVGHLQTNKAKKAVEIFDLIHSVDSLHLAQEIDRRAGRMGKVADVLVQVNTSGEGSKSGVGPDEALDLIGAVSGLRSVRVQGLMTIGALGAEGDRARPFFVALREVRDRVAAAQIPGVSMGHLSMGMTGDFEAAIEEGATLVRVGTAIFGERP</sequence>
<dbReference type="SUPFAM" id="SSF51419">
    <property type="entry name" value="PLP-binding barrel"/>
    <property type="match status" value="1"/>
</dbReference>
<dbReference type="EMBL" id="MFKF01000282">
    <property type="protein sequence ID" value="OGG46873.1"/>
    <property type="molecule type" value="Genomic_DNA"/>
</dbReference>
<name>A0A1F6CCI6_HANXR</name>
<accession>A0A1F6CCI6</accession>
<dbReference type="InterPro" id="IPR001608">
    <property type="entry name" value="Ala_racemase_N"/>
</dbReference>
<dbReference type="NCBIfam" id="TIGR00044">
    <property type="entry name" value="YggS family pyridoxal phosphate-dependent enzyme"/>
    <property type="match status" value="1"/>
</dbReference>
<dbReference type="PANTHER" id="PTHR10146:SF14">
    <property type="entry name" value="PYRIDOXAL PHOSPHATE HOMEOSTASIS PROTEIN"/>
    <property type="match status" value="1"/>
</dbReference>